<protein>
    <submittedName>
        <fullName evidence="1">Uncharacterized protein</fullName>
    </submittedName>
</protein>
<organism evidence="1 2">
    <name type="scientific">Leptidea sinapis</name>
    <dbReference type="NCBI Taxonomy" id="189913"/>
    <lineage>
        <taxon>Eukaryota</taxon>
        <taxon>Metazoa</taxon>
        <taxon>Ecdysozoa</taxon>
        <taxon>Arthropoda</taxon>
        <taxon>Hexapoda</taxon>
        <taxon>Insecta</taxon>
        <taxon>Pterygota</taxon>
        <taxon>Neoptera</taxon>
        <taxon>Endopterygota</taxon>
        <taxon>Lepidoptera</taxon>
        <taxon>Glossata</taxon>
        <taxon>Ditrysia</taxon>
        <taxon>Papilionoidea</taxon>
        <taxon>Pieridae</taxon>
        <taxon>Dismorphiinae</taxon>
        <taxon>Leptidea</taxon>
    </lineage>
</organism>
<evidence type="ECO:0000313" key="2">
    <source>
        <dbReference type="Proteomes" id="UP000324832"/>
    </source>
</evidence>
<evidence type="ECO:0000313" key="1">
    <source>
        <dbReference type="EMBL" id="VVC90880.1"/>
    </source>
</evidence>
<dbReference type="Proteomes" id="UP000324832">
    <property type="component" value="Unassembled WGS sequence"/>
</dbReference>
<sequence>MIDVGKSGVMRREPTSSVELQLHESFGGAVRPRPPHRLIRFISLKPDTSRFKSPRCTGIADVYNIVTNVTNYTSELCGPGTQQYYVQRYDPTSGNKILLGHYPIIEMQRLSSSRVSDGEGEKRMSPVDIFCFNDKMYIPTPTTLIYITLMASRGILRISLNMLDSGQKTTQNKYVLCVDA</sequence>
<dbReference type="AlphaFoldDB" id="A0A5E4PXZ4"/>
<keyword evidence="2" id="KW-1185">Reference proteome</keyword>
<accession>A0A5E4PXZ4</accession>
<reference evidence="1 2" key="1">
    <citation type="submission" date="2017-07" db="EMBL/GenBank/DDBJ databases">
        <authorList>
            <person name="Talla V."/>
            <person name="Backstrom N."/>
        </authorList>
    </citation>
    <scope>NUCLEOTIDE SEQUENCE [LARGE SCALE GENOMIC DNA]</scope>
</reference>
<proteinExistence type="predicted"/>
<gene>
    <name evidence="1" type="ORF">LSINAPIS_LOCUS3698</name>
</gene>
<dbReference type="EMBL" id="FZQP02000893">
    <property type="protein sequence ID" value="VVC90880.1"/>
    <property type="molecule type" value="Genomic_DNA"/>
</dbReference>
<name>A0A5E4PXZ4_9NEOP</name>